<dbReference type="RefSeq" id="WP_183613266.1">
    <property type="nucleotide sequence ID" value="NZ_JACICY010000005.1"/>
</dbReference>
<feature type="transmembrane region" description="Helical" evidence="1">
    <location>
        <begin position="55"/>
        <end position="75"/>
    </location>
</feature>
<dbReference type="Proteomes" id="UP000562395">
    <property type="component" value="Unassembled WGS sequence"/>
</dbReference>
<keyword evidence="1" id="KW-0472">Membrane</keyword>
<accession>A0A7W6EWM6</accession>
<feature type="transmembrane region" description="Helical" evidence="1">
    <location>
        <begin position="226"/>
        <end position="247"/>
    </location>
</feature>
<reference evidence="3 4" key="1">
    <citation type="submission" date="2020-08" db="EMBL/GenBank/DDBJ databases">
        <title>Genomic Encyclopedia of Type Strains, Phase IV (KMG-IV): sequencing the most valuable type-strain genomes for metagenomic binning, comparative biology and taxonomic classification.</title>
        <authorList>
            <person name="Goeker M."/>
        </authorList>
    </citation>
    <scope>NUCLEOTIDE SEQUENCE [LARGE SCALE GENOMIC DNA]</scope>
    <source>
        <strain evidence="3 4">DSM 14552</strain>
    </source>
</reference>
<feature type="transmembrane region" description="Helical" evidence="1">
    <location>
        <begin position="96"/>
        <end position="117"/>
    </location>
</feature>
<feature type="transmembrane region" description="Helical" evidence="1">
    <location>
        <begin position="137"/>
        <end position="159"/>
    </location>
</feature>
<evidence type="ECO:0000259" key="2">
    <source>
        <dbReference type="Pfam" id="PF06724"/>
    </source>
</evidence>
<evidence type="ECO:0000313" key="3">
    <source>
        <dbReference type="EMBL" id="MBB3861004.1"/>
    </source>
</evidence>
<feature type="transmembrane region" description="Helical" evidence="1">
    <location>
        <begin position="188"/>
        <end position="206"/>
    </location>
</feature>
<feature type="domain" description="DUF1206" evidence="2">
    <location>
        <begin position="96"/>
        <end position="164"/>
    </location>
</feature>
<name>A0A7W6EWM6_9SPHN</name>
<sequence>MVDKSEQLTLLARIGFAARGAVYVLLGYLALTTAARETVDDGAGDAFAWIADIPGGALVLYLAAAGLVGYALYRLSGALFDIERKGTDPKGIGHRIGYFVSAIVHTAMAWTATKVASGARKSGDDQSSEMAQSVLGFPLGETVLGIAGIALLIAGAFQARNAITASFMKHVSHTAPAATCWIGRAGHAARGVVFALIGWSLLRSAWLERSSEVRSLGGAINDLRDMGPAFSLVAAGLLLFGVFSLILSRYRIIPDPLPARAGLFGKALS</sequence>
<comment type="caution">
    <text evidence="3">The sequence shown here is derived from an EMBL/GenBank/DDBJ whole genome shotgun (WGS) entry which is preliminary data.</text>
</comment>
<dbReference type="Pfam" id="PF06724">
    <property type="entry name" value="DUF1206"/>
    <property type="match status" value="3"/>
</dbReference>
<keyword evidence="4" id="KW-1185">Reference proteome</keyword>
<feature type="transmembrane region" description="Helical" evidence="1">
    <location>
        <begin position="12"/>
        <end position="35"/>
    </location>
</feature>
<feature type="domain" description="DUF1206" evidence="2">
    <location>
        <begin position="14"/>
        <end position="80"/>
    </location>
</feature>
<proteinExistence type="predicted"/>
<keyword evidence="1" id="KW-1133">Transmembrane helix</keyword>
<dbReference type="EMBL" id="JACICY010000005">
    <property type="protein sequence ID" value="MBB3861004.1"/>
    <property type="molecule type" value="Genomic_DNA"/>
</dbReference>
<dbReference type="InterPro" id="IPR009597">
    <property type="entry name" value="DUF1206"/>
</dbReference>
<evidence type="ECO:0000313" key="4">
    <source>
        <dbReference type="Proteomes" id="UP000562395"/>
    </source>
</evidence>
<keyword evidence="1" id="KW-0812">Transmembrane</keyword>
<gene>
    <name evidence="3" type="ORF">GGQ88_002276</name>
</gene>
<dbReference type="AlphaFoldDB" id="A0A7W6EWM6"/>
<feature type="domain" description="DUF1206" evidence="2">
    <location>
        <begin position="185"/>
        <end position="251"/>
    </location>
</feature>
<protein>
    <recommendedName>
        <fullName evidence="2">DUF1206 domain-containing protein</fullName>
    </recommendedName>
</protein>
<evidence type="ECO:0000256" key="1">
    <source>
        <dbReference type="SAM" id="Phobius"/>
    </source>
</evidence>
<organism evidence="3 4">
    <name type="scientific">Novosphingobium hassiacum</name>
    <dbReference type="NCBI Taxonomy" id="173676"/>
    <lineage>
        <taxon>Bacteria</taxon>
        <taxon>Pseudomonadati</taxon>
        <taxon>Pseudomonadota</taxon>
        <taxon>Alphaproteobacteria</taxon>
        <taxon>Sphingomonadales</taxon>
        <taxon>Sphingomonadaceae</taxon>
        <taxon>Novosphingobium</taxon>
    </lineage>
</organism>